<dbReference type="GeneID" id="9230964"/>
<gene>
    <name evidence="1" type="ORF">MCYG_05077</name>
</gene>
<proteinExistence type="predicted"/>
<name>C5FQV5_ARTOC</name>
<accession>C5FQV5</accession>
<evidence type="ECO:0000313" key="1">
    <source>
        <dbReference type="EMBL" id="EEQ32258.1"/>
    </source>
</evidence>
<evidence type="ECO:0000313" key="2">
    <source>
        <dbReference type="Proteomes" id="UP000002035"/>
    </source>
</evidence>
<dbReference type="HOGENOM" id="CLU_1602298_0_0_1"/>
<dbReference type="EMBL" id="DS995705">
    <property type="protein sequence ID" value="EEQ32258.1"/>
    <property type="molecule type" value="Genomic_DNA"/>
</dbReference>
<sequence>MVEEQSEKEKREKGDSEGNRWFAYPQAAVLVETEISEPDWYVLTLVMPSSITVFGSRKRPAIFQGMCTKETECVSRARKKSPRWYVNNPLEYSCITLMQRRQWWTEGKITSYIISRRRVRKEEQKIKGKSKGWRPAMRVEPFPKGTCGPFSTLFFQSSPCFQCFYS</sequence>
<dbReference type="RefSeq" id="XP_002845208.1">
    <property type="nucleotide sequence ID" value="XM_002845162.1"/>
</dbReference>
<keyword evidence="2" id="KW-1185">Reference proteome</keyword>
<dbReference type="AlphaFoldDB" id="C5FQV5"/>
<dbReference type="VEuPathDB" id="FungiDB:MCYG_05077"/>
<protein>
    <submittedName>
        <fullName evidence="1">Uncharacterized protein</fullName>
    </submittedName>
</protein>
<organism evidence="1 2">
    <name type="scientific">Arthroderma otae (strain ATCC MYA-4605 / CBS 113480)</name>
    <name type="common">Microsporum canis</name>
    <dbReference type="NCBI Taxonomy" id="554155"/>
    <lineage>
        <taxon>Eukaryota</taxon>
        <taxon>Fungi</taxon>
        <taxon>Dikarya</taxon>
        <taxon>Ascomycota</taxon>
        <taxon>Pezizomycotina</taxon>
        <taxon>Eurotiomycetes</taxon>
        <taxon>Eurotiomycetidae</taxon>
        <taxon>Onygenales</taxon>
        <taxon>Arthrodermataceae</taxon>
        <taxon>Microsporum</taxon>
    </lineage>
</organism>
<reference evidence="2" key="1">
    <citation type="journal article" date="2012" name="MBio">
        <title>Comparative genome analysis of Trichophyton rubrum and related dermatophytes reveals candidate genes involved in infection.</title>
        <authorList>
            <person name="Martinez D.A."/>
            <person name="Oliver B.G."/>
            <person name="Graeser Y."/>
            <person name="Goldberg J.M."/>
            <person name="Li W."/>
            <person name="Martinez-Rossi N.M."/>
            <person name="Monod M."/>
            <person name="Shelest E."/>
            <person name="Barton R.C."/>
            <person name="Birch E."/>
            <person name="Brakhage A.A."/>
            <person name="Chen Z."/>
            <person name="Gurr S.J."/>
            <person name="Heiman D."/>
            <person name="Heitman J."/>
            <person name="Kosti I."/>
            <person name="Rossi A."/>
            <person name="Saif S."/>
            <person name="Samalova M."/>
            <person name="Saunders C.W."/>
            <person name="Shea T."/>
            <person name="Summerbell R.C."/>
            <person name="Xu J."/>
            <person name="Young S."/>
            <person name="Zeng Q."/>
            <person name="Birren B.W."/>
            <person name="Cuomo C.A."/>
            <person name="White T.C."/>
        </authorList>
    </citation>
    <scope>NUCLEOTIDE SEQUENCE [LARGE SCALE GENOMIC DNA]</scope>
    <source>
        <strain evidence="2">ATCC MYA-4605 / CBS 113480</strain>
    </source>
</reference>
<dbReference type="Proteomes" id="UP000002035">
    <property type="component" value="Unassembled WGS sequence"/>
</dbReference>